<accession>A0A7Y9FP28</accession>
<dbReference type="AlphaFoldDB" id="A0A7Y9FP28"/>
<name>A0A7Y9FP28_9SPHN</name>
<reference evidence="1 2" key="1">
    <citation type="submission" date="2020-07" db="EMBL/GenBank/DDBJ databases">
        <authorList>
            <person name="Partida-Martinez L."/>
            <person name="Huntemann M."/>
            <person name="Clum A."/>
            <person name="Wang J."/>
            <person name="Palaniappan K."/>
            <person name="Ritter S."/>
            <person name="Chen I.-M."/>
            <person name="Stamatis D."/>
            <person name="Reddy T."/>
            <person name="O'Malley R."/>
            <person name="Daum C."/>
            <person name="Shapiro N."/>
            <person name="Ivanova N."/>
            <person name="Kyrpides N."/>
            <person name="Woyke T."/>
        </authorList>
    </citation>
    <scope>NUCLEOTIDE SEQUENCE [LARGE SCALE GENOMIC DNA]</scope>
    <source>
        <strain evidence="1 2">AS2.3</strain>
    </source>
</reference>
<keyword evidence="2" id="KW-1185">Reference proteome</keyword>
<dbReference type="RefSeq" id="WP_179509283.1">
    <property type="nucleotide sequence ID" value="NZ_JACCBY010000003.1"/>
</dbReference>
<sequence>MHRIAALARGERVPGRLYVLLAAMPLPPGMAARRQTLDGVTVVPPASADEATRRRAARWR</sequence>
<comment type="caution">
    <text evidence="1">The sequence shown here is derived from an EMBL/GenBank/DDBJ whole genome shotgun (WGS) entry which is preliminary data.</text>
</comment>
<gene>
    <name evidence="1" type="ORF">HD841_002662</name>
</gene>
<evidence type="ECO:0000313" key="2">
    <source>
        <dbReference type="Proteomes" id="UP000517753"/>
    </source>
</evidence>
<proteinExistence type="predicted"/>
<protein>
    <submittedName>
        <fullName evidence="1">Uncharacterized protein</fullName>
    </submittedName>
</protein>
<dbReference type="EMBL" id="JACCBY010000003">
    <property type="protein sequence ID" value="NYD90865.1"/>
    <property type="molecule type" value="Genomic_DNA"/>
</dbReference>
<reference evidence="1 2" key="2">
    <citation type="submission" date="2020-08" db="EMBL/GenBank/DDBJ databases">
        <title>The Agave Microbiome: Exploring the role of microbial communities in plant adaptations to desert environments.</title>
        <authorList>
            <person name="Partida-Martinez L.P."/>
        </authorList>
    </citation>
    <scope>NUCLEOTIDE SEQUENCE [LARGE SCALE GENOMIC DNA]</scope>
    <source>
        <strain evidence="1 2">AS2.3</strain>
    </source>
</reference>
<dbReference type="Proteomes" id="UP000517753">
    <property type="component" value="Unassembled WGS sequence"/>
</dbReference>
<evidence type="ECO:0000313" key="1">
    <source>
        <dbReference type="EMBL" id="NYD90865.1"/>
    </source>
</evidence>
<organism evidence="1 2">
    <name type="scientific">Sphingomonas melonis</name>
    <dbReference type="NCBI Taxonomy" id="152682"/>
    <lineage>
        <taxon>Bacteria</taxon>
        <taxon>Pseudomonadati</taxon>
        <taxon>Pseudomonadota</taxon>
        <taxon>Alphaproteobacteria</taxon>
        <taxon>Sphingomonadales</taxon>
        <taxon>Sphingomonadaceae</taxon>
        <taxon>Sphingomonas</taxon>
    </lineage>
</organism>